<evidence type="ECO:0000313" key="2">
    <source>
        <dbReference type="Proteomes" id="UP000321523"/>
    </source>
</evidence>
<dbReference type="EMBL" id="BJYZ01000042">
    <property type="protein sequence ID" value="GEO42500.1"/>
    <property type="molecule type" value="Genomic_DNA"/>
</dbReference>
<organism evidence="1 2">
    <name type="scientific">Skermanella aerolata</name>
    <dbReference type="NCBI Taxonomy" id="393310"/>
    <lineage>
        <taxon>Bacteria</taxon>
        <taxon>Pseudomonadati</taxon>
        <taxon>Pseudomonadota</taxon>
        <taxon>Alphaproteobacteria</taxon>
        <taxon>Rhodospirillales</taxon>
        <taxon>Azospirillaceae</taxon>
        <taxon>Skermanella</taxon>
    </lineage>
</organism>
<dbReference type="RefSeq" id="WP_044436401.1">
    <property type="nucleotide sequence ID" value="NZ_BJYZ01000042.1"/>
</dbReference>
<dbReference type="OrthoDB" id="7306815at2"/>
<protein>
    <submittedName>
        <fullName evidence="1">Uncharacterized protein</fullName>
    </submittedName>
</protein>
<accession>A0A512E1Z7</accession>
<evidence type="ECO:0000313" key="1">
    <source>
        <dbReference type="EMBL" id="GEO42500.1"/>
    </source>
</evidence>
<name>A0A512E1Z7_9PROT</name>
<comment type="caution">
    <text evidence="1">The sequence shown here is derived from an EMBL/GenBank/DDBJ whole genome shotgun (WGS) entry which is preliminary data.</text>
</comment>
<gene>
    <name evidence="1" type="ORF">SAE02_66480</name>
</gene>
<sequence length="80" mass="8594">MKIIYSYEGERNEGLESSVLEDLGQRFGQTGQTASHSGEEGLTTVTLDLPGAEHWQKVVEALEGRGDLVEVAPESFGEGA</sequence>
<proteinExistence type="predicted"/>
<dbReference type="AlphaFoldDB" id="A0A512E1Z7"/>
<keyword evidence="2" id="KW-1185">Reference proteome</keyword>
<dbReference type="Proteomes" id="UP000321523">
    <property type="component" value="Unassembled WGS sequence"/>
</dbReference>
<reference evidence="1 2" key="1">
    <citation type="submission" date="2019-07" db="EMBL/GenBank/DDBJ databases">
        <title>Whole genome shotgun sequence of Skermanella aerolata NBRC 106429.</title>
        <authorList>
            <person name="Hosoyama A."/>
            <person name="Uohara A."/>
            <person name="Ohji S."/>
            <person name="Ichikawa N."/>
        </authorList>
    </citation>
    <scope>NUCLEOTIDE SEQUENCE [LARGE SCALE GENOMIC DNA]</scope>
    <source>
        <strain evidence="1 2">NBRC 106429</strain>
    </source>
</reference>